<sequence>MDQNASTSFEASFNVFRRRAPPTSDNLVDEEVDGDEDEIRSSCFSLSPSLLDRRLTTKSGQRDLLRLVLSCRKKMTQVTNPSIDSIVPIASLSEQKFVAQYKEKFNNFWDAKNASRVNEKLAFQVSTKRIGAFEVEINLQEELCRLIHYQRMIPRFNLMK</sequence>
<evidence type="ECO:0000313" key="2">
    <source>
        <dbReference type="RefSeq" id="XP_019054142.1"/>
    </source>
</evidence>
<organism evidence="1 2">
    <name type="scientific">Nelumbo nucifera</name>
    <name type="common">Sacred lotus</name>
    <dbReference type="NCBI Taxonomy" id="4432"/>
    <lineage>
        <taxon>Eukaryota</taxon>
        <taxon>Viridiplantae</taxon>
        <taxon>Streptophyta</taxon>
        <taxon>Embryophyta</taxon>
        <taxon>Tracheophyta</taxon>
        <taxon>Spermatophyta</taxon>
        <taxon>Magnoliopsida</taxon>
        <taxon>Proteales</taxon>
        <taxon>Nelumbonaceae</taxon>
        <taxon>Nelumbo</taxon>
    </lineage>
</organism>
<dbReference type="OrthoDB" id="1557988at2759"/>
<dbReference type="InParanoid" id="A0A1U8Q6C5"/>
<dbReference type="Proteomes" id="UP000189703">
    <property type="component" value="Unplaced"/>
</dbReference>
<dbReference type="RefSeq" id="XP_019054142.1">
    <property type="nucleotide sequence ID" value="XM_019198597.1"/>
</dbReference>
<dbReference type="STRING" id="4432.A0A1U8Q6C5"/>
<keyword evidence="1" id="KW-1185">Reference proteome</keyword>
<protein>
    <submittedName>
        <fullName evidence="2">LOW QUALITY PROTEIN: uncharacterized protein LOC104602442</fullName>
    </submittedName>
</protein>
<reference evidence="2" key="1">
    <citation type="submission" date="2025-08" db="UniProtKB">
        <authorList>
            <consortium name="RefSeq"/>
        </authorList>
    </citation>
    <scope>IDENTIFICATION</scope>
</reference>
<accession>A0A1U8Q6C5</accession>
<proteinExistence type="predicted"/>
<gene>
    <name evidence="2" type="primary">LOC104602442</name>
</gene>
<dbReference type="KEGG" id="nnu:104602442"/>
<dbReference type="AlphaFoldDB" id="A0A1U8Q6C5"/>
<dbReference type="GO" id="GO:0008097">
    <property type="term" value="F:5S rRNA binding"/>
    <property type="evidence" value="ECO:0000318"/>
    <property type="project" value="GO_Central"/>
</dbReference>
<evidence type="ECO:0000313" key="1">
    <source>
        <dbReference type="Proteomes" id="UP000189703"/>
    </source>
</evidence>
<name>A0A1U8Q6C5_NELNU</name>
<dbReference type="GeneID" id="104602442"/>